<protein>
    <recommendedName>
        <fullName evidence="1">Peptidase S1 domain-containing protein</fullName>
    </recommendedName>
</protein>
<name>A0A8S4NAA6_OWEFU</name>
<dbReference type="InterPro" id="IPR001254">
    <property type="entry name" value="Trypsin_dom"/>
</dbReference>
<dbReference type="Pfam" id="PF00089">
    <property type="entry name" value="Trypsin"/>
    <property type="match status" value="1"/>
</dbReference>
<evidence type="ECO:0000313" key="2">
    <source>
        <dbReference type="EMBL" id="CAH1777953.1"/>
    </source>
</evidence>
<keyword evidence="3" id="KW-1185">Reference proteome</keyword>
<dbReference type="InterPro" id="IPR043504">
    <property type="entry name" value="Peptidase_S1_PA_chymotrypsin"/>
</dbReference>
<accession>A0A8S4NAA6</accession>
<organism evidence="2 3">
    <name type="scientific">Owenia fusiformis</name>
    <name type="common">Polychaete worm</name>
    <dbReference type="NCBI Taxonomy" id="6347"/>
    <lineage>
        <taxon>Eukaryota</taxon>
        <taxon>Metazoa</taxon>
        <taxon>Spiralia</taxon>
        <taxon>Lophotrochozoa</taxon>
        <taxon>Annelida</taxon>
        <taxon>Polychaeta</taxon>
        <taxon>Sedentaria</taxon>
        <taxon>Canalipalpata</taxon>
        <taxon>Sabellida</taxon>
        <taxon>Oweniida</taxon>
        <taxon>Oweniidae</taxon>
        <taxon>Owenia</taxon>
    </lineage>
</organism>
<comment type="caution">
    <text evidence="2">The sequence shown here is derived from an EMBL/GenBank/DDBJ whole genome shotgun (WGS) entry which is preliminary data.</text>
</comment>
<dbReference type="InterPro" id="IPR009003">
    <property type="entry name" value="Peptidase_S1_PA"/>
</dbReference>
<proteinExistence type="predicted"/>
<dbReference type="EMBL" id="CAIIXF020000002">
    <property type="protein sequence ID" value="CAH1777953.1"/>
    <property type="molecule type" value="Genomic_DNA"/>
</dbReference>
<dbReference type="GO" id="GO:0006508">
    <property type="term" value="P:proteolysis"/>
    <property type="evidence" value="ECO:0007669"/>
    <property type="project" value="InterPro"/>
</dbReference>
<dbReference type="SUPFAM" id="SSF50494">
    <property type="entry name" value="Trypsin-like serine proteases"/>
    <property type="match status" value="1"/>
</dbReference>
<dbReference type="PROSITE" id="PS50092">
    <property type="entry name" value="TSP1"/>
    <property type="match status" value="1"/>
</dbReference>
<gene>
    <name evidence="2" type="ORF">OFUS_LOCUS4933</name>
</gene>
<dbReference type="Proteomes" id="UP000749559">
    <property type="component" value="Unassembled WGS sequence"/>
</dbReference>
<feature type="domain" description="Peptidase S1" evidence="1">
    <location>
        <begin position="177"/>
        <end position="304"/>
    </location>
</feature>
<sequence length="307" mass="34952">MFIPHHMQWIMDKVADWAGWGEWSACSANCKGLGCGYPCAQGKRQRTRGCIKPISFVEIDARYGRFKERCSFDTDKEDCTMNHECANSFWGKWSEWGKCITKGGDKVISIRERKCIMEDGKIDPSKENCKPRHDGITSREILPCMTKRMGHTRSSRNETQLDHFKEACKKGSKNQVILAGFYYNGRLMCAGTLINKKWVLAPADCFSSSGTSDPSTCINKKDWRVKFTKPMSSTGDDTQRWKLSMIILDPEYEVLDLEKRLFKNNKAMIKLETSFEKTDGICVGAFDQDNPRLKATQPVLGSGNYKN</sequence>
<dbReference type="GO" id="GO:0004252">
    <property type="term" value="F:serine-type endopeptidase activity"/>
    <property type="evidence" value="ECO:0007669"/>
    <property type="project" value="InterPro"/>
</dbReference>
<dbReference type="Gene3D" id="2.40.10.10">
    <property type="entry name" value="Trypsin-like serine proteases"/>
    <property type="match status" value="1"/>
</dbReference>
<dbReference type="InterPro" id="IPR000884">
    <property type="entry name" value="TSP1_rpt"/>
</dbReference>
<dbReference type="AlphaFoldDB" id="A0A8S4NAA6"/>
<reference evidence="2" key="1">
    <citation type="submission" date="2022-03" db="EMBL/GenBank/DDBJ databases">
        <authorList>
            <person name="Martin C."/>
        </authorList>
    </citation>
    <scope>NUCLEOTIDE SEQUENCE</scope>
</reference>
<dbReference type="SMART" id="SM00209">
    <property type="entry name" value="TSP1"/>
    <property type="match status" value="2"/>
</dbReference>
<evidence type="ECO:0000259" key="1">
    <source>
        <dbReference type="Pfam" id="PF00089"/>
    </source>
</evidence>
<evidence type="ECO:0000313" key="3">
    <source>
        <dbReference type="Proteomes" id="UP000749559"/>
    </source>
</evidence>